<dbReference type="EMBL" id="JASPKY010000081">
    <property type="protein sequence ID" value="KAK9738848.1"/>
    <property type="molecule type" value="Genomic_DNA"/>
</dbReference>
<sequence>MIRRLRTTTFRWLYDASTQSSALFSEKRIKHTLTYSTSDLDSKLRVGEHFFLQDRRRFNLREDATATLAKNAKPETFQPPRRRYCDVSEERQTTRVFLLEFHTIRLAAQQPKRRQTYFSTKTPTSVLDRSGILLSKTLLECSRPARLLTVRSGVRSATYTPRLHRCRVQSAP</sequence>
<reference evidence="1 2" key="1">
    <citation type="journal article" date="2024" name="BMC Genomics">
        <title>De novo assembly and annotation of Popillia japonica's genome with initial clues to its potential as an invasive pest.</title>
        <authorList>
            <person name="Cucini C."/>
            <person name="Boschi S."/>
            <person name="Funari R."/>
            <person name="Cardaioli E."/>
            <person name="Iannotti N."/>
            <person name="Marturano G."/>
            <person name="Paoli F."/>
            <person name="Bruttini M."/>
            <person name="Carapelli A."/>
            <person name="Frati F."/>
            <person name="Nardi F."/>
        </authorList>
    </citation>
    <scope>NUCLEOTIDE SEQUENCE [LARGE SCALE GENOMIC DNA]</scope>
    <source>
        <strain evidence="1">DMR45628</strain>
    </source>
</reference>
<accession>A0AAW1LUI1</accession>
<organism evidence="1 2">
    <name type="scientific">Popillia japonica</name>
    <name type="common">Japanese beetle</name>
    <dbReference type="NCBI Taxonomy" id="7064"/>
    <lineage>
        <taxon>Eukaryota</taxon>
        <taxon>Metazoa</taxon>
        <taxon>Ecdysozoa</taxon>
        <taxon>Arthropoda</taxon>
        <taxon>Hexapoda</taxon>
        <taxon>Insecta</taxon>
        <taxon>Pterygota</taxon>
        <taxon>Neoptera</taxon>
        <taxon>Endopterygota</taxon>
        <taxon>Coleoptera</taxon>
        <taxon>Polyphaga</taxon>
        <taxon>Scarabaeiformia</taxon>
        <taxon>Scarabaeidae</taxon>
        <taxon>Rutelinae</taxon>
        <taxon>Popillia</taxon>
    </lineage>
</organism>
<protein>
    <submittedName>
        <fullName evidence="1">Uncharacterized protein</fullName>
    </submittedName>
</protein>
<evidence type="ECO:0000313" key="1">
    <source>
        <dbReference type="EMBL" id="KAK9738848.1"/>
    </source>
</evidence>
<name>A0AAW1LUI1_POPJA</name>
<gene>
    <name evidence="1" type="ORF">QE152_g9468</name>
</gene>
<dbReference type="Proteomes" id="UP001458880">
    <property type="component" value="Unassembled WGS sequence"/>
</dbReference>
<comment type="caution">
    <text evidence="1">The sequence shown here is derived from an EMBL/GenBank/DDBJ whole genome shotgun (WGS) entry which is preliminary data.</text>
</comment>
<dbReference type="AlphaFoldDB" id="A0AAW1LUI1"/>
<evidence type="ECO:0000313" key="2">
    <source>
        <dbReference type="Proteomes" id="UP001458880"/>
    </source>
</evidence>
<keyword evidence="2" id="KW-1185">Reference proteome</keyword>
<proteinExistence type="predicted"/>